<name>A0ABY9KUD0_9BACI</name>
<sequence>MLSIDSTIEHHFASLHELETKLKPAGFVISSNWDYDQGTFDLKIADAGGAYYFLRIPFYAVRGELDTPGVHVRIGKPFMLGHKYEAGLDNDIASGAVQGAFNQFQTPVDPDADIPSAYEEMGKQHLREVERLIL</sequence>
<dbReference type="Proteomes" id="UP001180087">
    <property type="component" value="Chromosome"/>
</dbReference>
<evidence type="ECO:0000313" key="2">
    <source>
        <dbReference type="Proteomes" id="UP001180087"/>
    </source>
</evidence>
<dbReference type="EMBL" id="CP129113">
    <property type="protein sequence ID" value="WLV23867.1"/>
    <property type="molecule type" value="Genomic_DNA"/>
</dbReference>
<dbReference type="RefSeq" id="WP_348026314.1">
    <property type="nucleotide sequence ID" value="NZ_CP129113.1"/>
</dbReference>
<dbReference type="Gene3D" id="3.30.310.100">
    <property type="entry name" value="YugN-like"/>
    <property type="match status" value="1"/>
</dbReference>
<gene>
    <name evidence="1" type="ORF">QR721_09480</name>
</gene>
<dbReference type="InterPro" id="IPR036491">
    <property type="entry name" value="YugN-like_sf"/>
</dbReference>
<organism evidence="1 2">
    <name type="scientific">Aciduricibacillus chroicocephali</name>
    <dbReference type="NCBI Taxonomy" id="3054939"/>
    <lineage>
        <taxon>Bacteria</taxon>
        <taxon>Bacillati</taxon>
        <taxon>Bacillota</taxon>
        <taxon>Bacilli</taxon>
        <taxon>Bacillales</taxon>
        <taxon>Bacillaceae</taxon>
        <taxon>Aciduricibacillus</taxon>
    </lineage>
</organism>
<dbReference type="SUPFAM" id="SSF160755">
    <property type="entry name" value="YugN-like"/>
    <property type="match status" value="1"/>
</dbReference>
<proteinExistence type="predicted"/>
<accession>A0ABY9KUD0</accession>
<evidence type="ECO:0000313" key="1">
    <source>
        <dbReference type="EMBL" id="WLV23867.1"/>
    </source>
</evidence>
<dbReference type="InterPro" id="IPR014967">
    <property type="entry name" value="Uncharacterised_YugN-like"/>
</dbReference>
<reference evidence="1" key="1">
    <citation type="submission" date="2023-06" db="EMBL/GenBank/DDBJ databases">
        <title>A Treasure from Seagulls: Isolation and Description of Aciduricobacillus qingdaonensis gen. nov., sp. nov., a Rare Obligately Uric Acid-utilizing Member in the Family Bacillaceae.</title>
        <authorList>
            <person name="Liu W."/>
            <person name="Wang B."/>
        </authorList>
    </citation>
    <scope>NUCLEOTIDE SEQUENCE</scope>
    <source>
        <strain evidence="1">44XB</strain>
    </source>
</reference>
<protein>
    <submittedName>
        <fullName evidence="1">YugN family protein</fullName>
    </submittedName>
</protein>
<dbReference type="Pfam" id="PF08868">
    <property type="entry name" value="YugN"/>
    <property type="match status" value="1"/>
</dbReference>
<keyword evidence="2" id="KW-1185">Reference proteome</keyword>